<dbReference type="EMBL" id="SEYY01000138">
    <property type="protein sequence ID" value="KAB7507939.1"/>
    <property type="molecule type" value="Genomic_DNA"/>
</dbReference>
<dbReference type="SUPFAM" id="SSF52540">
    <property type="entry name" value="P-loop containing nucleoside triphosphate hydrolases"/>
    <property type="match status" value="1"/>
</dbReference>
<sequence length="159" mass="17738">MSATLPNLHVLAQWQKGKSYSTSYRPIPLLQMVKIGSTLYNEDFSVIRDLHSSEIKIKDDGEHLIQLCLETVLEGYSVLIFCPAKAWCEKVSLNIASSFYSIGKNNSGYPENIVQSLRNRLNEKDLNRIIEALRASPAGLDSVLERSLSFGAAFHHAGK</sequence>
<evidence type="ECO:0000313" key="2">
    <source>
        <dbReference type="Proteomes" id="UP000326759"/>
    </source>
</evidence>
<evidence type="ECO:0000313" key="1">
    <source>
        <dbReference type="EMBL" id="KAB7507939.1"/>
    </source>
</evidence>
<keyword evidence="2" id="KW-1185">Reference proteome</keyword>
<proteinExistence type="predicted"/>
<dbReference type="GO" id="GO:0097681">
    <property type="term" value="P:double-strand break repair via alternative nonhomologous end joining"/>
    <property type="evidence" value="ECO:0007669"/>
    <property type="project" value="TreeGrafter"/>
</dbReference>
<dbReference type="PANTHER" id="PTHR10133:SF62">
    <property type="entry name" value="DNA POLYMERASE THETA"/>
    <property type="match status" value="1"/>
</dbReference>
<comment type="caution">
    <text evidence="1">The sequence shown here is derived from an EMBL/GenBank/DDBJ whole genome shotgun (WGS) entry which is preliminary data.</text>
</comment>
<dbReference type="GO" id="GO:0003887">
    <property type="term" value="F:DNA-directed DNA polymerase activity"/>
    <property type="evidence" value="ECO:0007669"/>
    <property type="project" value="InterPro"/>
</dbReference>
<reference evidence="1 2" key="1">
    <citation type="journal article" date="2019" name="PLoS Biol.">
        <title>Sex chromosomes control vertical transmission of feminizing Wolbachia symbionts in an isopod.</title>
        <authorList>
            <person name="Becking T."/>
            <person name="Chebbi M.A."/>
            <person name="Giraud I."/>
            <person name="Moumen B."/>
            <person name="Laverre T."/>
            <person name="Caubet Y."/>
            <person name="Peccoud J."/>
            <person name="Gilbert C."/>
            <person name="Cordaux R."/>
        </authorList>
    </citation>
    <scope>NUCLEOTIDE SEQUENCE [LARGE SCALE GENOMIC DNA]</scope>
    <source>
        <strain evidence="1">ANa2</strain>
        <tissue evidence="1">Whole body excluding digestive tract and cuticle</tissue>
    </source>
</reference>
<dbReference type="AlphaFoldDB" id="A0A5N5TP55"/>
<accession>A0A5N5TP55</accession>
<dbReference type="Gene3D" id="3.40.50.300">
    <property type="entry name" value="P-loop containing nucleotide triphosphate hydrolases"/>
    <property type="match status" value="1"/>
</dbReference>
<dbReference type="InterPro" id="IPR027417">
    <property type="entry name" value="P-loop_NTPase"/>
</dbReference>
<protein>
    <submittedName>
        <fullName evidence="1">Uncharacterized protein</fullName>
    </submittedName>
</protein>
<dbReference type="OrthoDB" id="2320933at2759"/>
<dbReference type="InterPro" id="IPR002298">
    <property type="entry name" value="DNA_polymerase_A"/>
</dbReference>
<dbReference type="PANTHER" id="PTHR10133">
    <property type="entry name" value="DNA POLYMERASE I"/>
    <property type="match status" value="1"/>
</dbReference>
<gene>
    <name evidence="1" type="ORF">Anas_07401</name>
</gene>
<organism evidence="1 2">
    <name type="scientific">Armadillidium nasatum</name>
    <dbReference type="NCBI Taxonomy" id="96803"/>
    <lineage>
        <taxon>Eukaryota</taxon>
        <taxon>Metazoa</taxon>
        <taxon>Ecdysozoa</taxon>
        <taxon>Arthropoda</taxon>
        <taxon>Crustacea</taxon>
        <taxon>Multicrustacea</taxon>
        <taxon>Malacostraca</taxon>
        <taxon>Eumalacostraca</taxon>
        <taxon>Peracarida</taxon>
        <taxon>Isopoda</taxon>
        <taxon>Oniscidea</taxon>
        <taxon>Crinocheta</taxon>
        <taxon>Armadillidiidae</taxon>
        <taxon>Armadillidium</taxon>
    </lineage>
</organism>
<dbReference type="Proteomes" id="UP000326759">
    <property type="component" value="Unassembled WGS sequence"/>
</dbReference>
<dbReference type="GO" id="GO:0006261">
    <property type="term" value="P:DNA-templated DNA replication"/>
    <property type="evidence" value="ECO:0007669"/>
    <property type="project" value="InterPro"/>
</dbReference>
<name>A0A5N5TP55_9CRUS</name>